<dbReference type="Proteomes" id="UP000297716">
    <property type="component" value="Unassembled WGS sequence"/>
</dbReference>
<dbReference type="AlphaFoldDB" id="A0A4Z0YLA1"/>
<evidence type="ECO:0000313" key="2">
    <source>
        <dbReference type="Proteomes" id="UP000297716"/>
    </source>
</evidence>
<protein>
    <submittedName>
        <fullName evidence="1">Uncharacterized protein</fullName>
    </submittedName>
</protein>
<evidence type="ECO:0000313" key="1">
    <source>
        <dbReference type="EMBL" id="TGJ84397.1"/>
    </source>
</evidence>
<keyword evidence="2" id="KW-1185">Reference proteome</keyword>
<dbReference type="EMBL" id="SKBN01000068">
    <property type="protein sequence ID" value="TGJ84397.1"/>
    <property type="molecule type" value="Genomic_DNA"/>
</dbReference>
<gene>
    <name evidence="1" type="ORF">E0Z10_g4353</name>
</gene>
<reference evidence="1 2" key="1">
    <citation type="submission" date="2019-03" db="EMBL/GenBank/DDBJ databases">
        <title>Draft genome sequence of Xylaria hypoxylon DSM 108379, a ubiquitous saprotrophic-parasitic fungi on hardwood.</title>
        <authorList>
            <person name="Buettner E."/>
            <person name="Leonhardt S."/>
            <person name="Gebauer A.M."/>
            <person name="Liers C."/>
            <person name="Hofrichter M."/>
            <person name="Kellner H."/>
        </authorList>
    </citation>
    <scope>NUCLEOTIDE SEQUENCE [LARGE SCALE GENOMIC DNA]</scope>
    <source>
        <strain evidence="1 2">DSM 108379</strain>
    </source>
</reference>
<name>A0A4Z0YLA1_9PEZI</name>
<proteinExistence type="predicted"/>
<accession>A0A4Z0YLA1</accession>
<organism evidence="1 2">
    <name type="scientific">Xylaria hypoxylon</name>
    <dbReference type="NCBI Taxonomy" id="37992"/>
    <lineage>
        <taxon>Eukaryota</taxon>
        <taxon>Fungi</taxon>
        <taxon>Dikarya</taxon>
        <taxon>Ascomycota</taxon>
        <taxon>Pezizomycotina</taxon>
        <taxon>Sordariomycetes</taxon>
        <taxon>Xylariomycetidae</taxon>
        <taxon>Xylariales</taxon>
        <taxon>Xylariaceae</taxon>
        <taxon>Xylaria</taxon>
    </lineage>
</organism>
<comment type="caution">
    <text evidence="1">The sequence shown here is derived from an EMBL/GenBank/DDBJ whole genome shotgun (WGS) entry which is preliminary data.</text>
</comment>
<sequence length="82" mass="9165">MFSLGMPPKTVDENHIINKRFVIQGLTVGKSSREVPTAISKRNNLASGKKKSVGLDVPERRHPFQIRVIVAKIRLAFQPTLT</sequence>